<evidence type="ECO:0000256" key="1">
    <source>
        <dbReference type="SAM" id="MobiDB-lite"/>
    </source>
</evidence>
<accession>A0ABS8H4M7</accession>
<feature type="chain" id="PRO_5045915133" description="Energy transducer TonB" evidence="2">
    <location>
        <begin position="26"/>
        <end position="194"/>
    </location>
</feature>
<feature type="compositionally biased region" description="Low complexity" evidence="1">
    <location>
        <begin position="140"/>
        <end position="164"/>
    </location>
</feature>
<feature type="region of interest" description="Disordered" evidence="1">
    <location>
        <begin position="138"/>
        <end position="194"/>
    </location>
</feature>
<organism evidence="3 4">
    <name type="scientific">Sphingobium soli</name>
    <dbReference type="NCBI Taxonomy" id="1591116"/>
    <lineage>
        <taxon>Bacteria</taxon>
        <taxon>Pseudomonadati</taxon>
        <taxon>Pseudomonadota</taxon>
        <taxon>Alphaproteobacteria</taxon>
        <taxon>Sphingomonadales</taxon>
        <taxon>Sphingomonadaceae</taxon>
        <taxon>Sphingobium</taxon>
    </lineage>
</organism>
<name>A0ABS8H4M7_9SPHN</name>
<evidence type="ECO:0000313" key="3">
    <source>
        <dbReference type="EMBL" id="MCC4233484.1"/>
    </source>
</evidence>
<comment type="caution">
    <text evidence="3">The sequence shown here is derived from an EMBL/GenBank/DDBJ whole genome shotgun (WGS) entry which is preliminary data.</text>
</comment>
<dbReference type="Proteomes" id="UP001198830">
    <property type="component" value="Unassembled WGS sequence"/>
</dbReference>
<gene>
    <name evidence="3" type="ORF">LL253_12370</name>
</gene>
<dbReference type="EMBL" id="JAJGNP010000009">
    <property type="protein sequence ID" value="MCC4233484.1"/>
    <property type="molecule type" value="Genomic_DNA"/>
</dbReference>
<evidence type="ECO:0000256" key="2">
    <source>
        <dbReference type="SAM" id="SignalP"/>
    </source>
</evidence>
<sequence>MRLWMLSGGTVAAATAMGLTLGSYAVSPQRSPLDQQVEEPISTDFAASPVAMSDPGPQTISCTGCGPTLAERRYAADMAGYDSYAMIDGGSSDPMVQDYMAQDYGALPPESSLQEAALVKAPVPTIHQLPPNVVRFADGPSPAERPAMPASRPASQPAARSAMRVALGGQQNRADAPPRSAMTQPAMTAPASAY</sequence>
<dbReference type="RefSeq" id="WP_228227379.1">
    <property type="nucleotide sequence ID" value="NZ_JAJGNP010000009.1"/>
</dbReference>
<keyword evidence="2" id="KW-0732">Signal</keyword>
<proteinExistence type="predicted"/>
<feature type="signal peptide" evidence="2">
    <location>
        <begin position="1"/>
        <end position="25"/>
    </location>
</feature>
<reference evidence="3 4" key="1">
    <citation type="submission" date="2021-10" db="EMBL/GenBank/DDBJ databases">
        <title>The diversity and Nitrogen Metabolism of Culturable Nitrate-Utilizing Bacteria Within the Oxygen Minimum Zone of the Changjiang (Yangtze River)Estuary.</title>
        <authorList>
            <person name="Zhang D."/>
            <person name="Zheng J."/>
            <person name="Liu S."/>
            <person name="He W."/>
        </authorList>
    </citation>
    <scope>NUCLEOTIDE SEQUENCE [LARGE SCALE GENOMIC DNA]</scope>
    <source>
        <strain evidence="3 4">FXH275-2</strain>
    </source>
</reference>
<keyword evidence="4" id="KW-1185">Reference proteome</keyword>
<protein>
    <recommendedName>
        <fullName evidence="5">Energy transducer TonB</fullName>
    </recommendedName>
</protein>
<evidence type="ECO:0008006" key="5">
    <source>
        <dbReference type="Google" id="ProtNLM"/>
    </source>
</evidence>
<evidence type="ECO:0000313" key="4">
    <source>
        <dbReference type="Proteomes" id="UP001198830"/>
    </source>
</evidence>